<proteinExistence type="predicted"/>
<evidence type="ECO:0000313" key="3">
    <source>
        <dbReference type="Proteomes" id="UP000326241"/>
    </source>
</evidence>
<name>A0A5E6SDC9_PSEFL</name>
<dbReference type="AlphaFoldDB" id="A0A5E6SDC9"/>
<protein>
    <submittedName>
        <fullName evidence="2">Uncharacterized protein</fullName>
    </submittedName>
</protein>
<accession>A0A5E6SDC9</accession>
<dbReference type="EMBL" id="CABVGZ010000016">
    <property type="protein sequence ID" value="VVM75415.1"/>
    <property type="molecule type" value="Genomic_DNA"/>
</dbReference>
<organism evidence="2 3">
    <name type="scientific">Pseudomonas fluorescens</name>
    <dbReference type="NCBI Taxonomy" id="294"/>
    <lineage>
        <taxon>Bacteria</taxon>
        <taxon>Pseudomonadati</taxon>
        <taxon>Pseudomonadota</taxon>
        <taxon>Gammaproteobacteria</taxon>
        <taxon>Pseudomonadales</taxon>
        <taxon>Pseudomonadaceae</taxon>
        <taxon>Pseudomonas</taxon>
    </lineage>
</organism>
<gene>
    <name evidence="2" type="ORF">PS624_02027</name>
</gene>
<evidence type="ECO:0000313" key="2">
    <source>
        <dbReference type="EMBL" id="VVM75415.1"/>
    </source>
</evidence>
<evidence type="ECO:0000256" key="1">
    <source>
        <dbReference type="SAM" id="MobiDB-lite"/>
    </source>
</evidence>
<sequence length="53" mass="6109">MTQDASVSPLSHNFIYKRKGHSQVLWWGCPSSERRPPSPLPREREPIGGFFKI</sequence>
<reference evidence="2 3" key="1">
    <citation type="submission" date="2019-09" db="EMBL/GenBank/DDBJ databases">
        <authorList>
            <person name="Chandra G."/>
            <person name="Truman W A."/>
        </authorList>
    </citation>
    <scope>NUCLEOTIDE SEQUENCE [LARGE SCALE GENOMIC DNA]</scope>
    <source>
        <strain evidence="2">PS624</strain>
    </source>
</reference>
<feature type="compositionally biased region" description="Basic and acidic residues" evidence="1">
    <location>
        <begin position="33"/>
        <end position="46"/>
    </location>
</feature>
<dbReference type="Proteomes" id="UP000326241">
    <property type="component" value="Unassembled WGS sequence"/>
</dbReference>
<feature type="region of interest" description="Disordered" evidence="1">
    <location>
        <begin position="33"/>
        <end position="53"/>
    </location>
</feature>